<comment type="similarity">
    <text evidence="2 5">Belongs to the RRS1 family.</text>
</comment>
<protein>
    <recommendedName>
        <fullName evidence="5">Ribosome biogenesis regulatory protein</fullName>
    </recommendedName>
</protein>
<dbReference type="GO" id="GO:0042254">
    <property type="term" value="P:ribosome biogenesis"/>
    <property type="evidence" value="ECO:0007669"/>
    <property type="project" value="UniProtKB-KW"/>
</dbReference>
<feature type="region of interest" description="Disordered" evidence="6">
    <location>
        <begin position="265"/>
        <end position="287"/>
    </location>
</feature>
<evidence type="ECO:0000313" key="7">
    <source>
        <dbReference type="EMBL" id="GET90647.1"/>
    </source>
</evidence>
<gene>
    <name evidence="7" type="ORF">LtaPh_3006900</name>
</gene>
<dbReference type="EMBL" id="BLBS01000042">
    <property type="protein sequence ID" value="GET90647.1"/>
    <property type="molecule type" value="Genomic_DNA"/>
</dbReference>
<evidence type="ECO:0000256" key="6">
    <source>
        <dbReference type="SAM" id="MobiDB-lite"/>
    </source>
</evidence>
<evidence type="ECO:0000256" key="3">
    <source>
        <dbReference type="ARBA" id="ARBA00022517"/>
    </source>
</evidence>
<comment type="caution">
    <text evidence="7">The sequence shown here is derived from an EMBL/GenBank/DDBJ whole genome shotgun (WGS) entry which is preliminary data.</text>
</comment>
<accession>A0A640KSX8</accession>
<dbReference type="Pfam" id="PF04939">
    <property type="entry name" value="RRS1"/>
    <property type="match status" value="1"/>
</dbReference>
<dbReference type="VEuPathDB" id="TriTrypDB:LtaPh_3006900"/>
<keyword evidence="8" id="KW-1185">Reference proteome</keyword>
<dbReference type="OrthoDB" id="28455at2759"/>
<evidence type="ECO:0000256" key="1">
    <source>
        <dbReference type="ARBA" id="ARBA00004123"/>
    </source>
</evidence>
<dbReference type="InterPro" id="IPR007023">
    <property type="entry name" value="Ribosom_reg"/>
</dbReference>
<organism evidence="7 8">
    <name type="scientific">Leishmania tarentolae</name>
    <name type="common">Sauroleishmania tarentolae</name>
    <dbReference type="NCBI Taxonomy" id="5689"/>
    <lineage>
        <taxon>Eukaryota</taxon>
        <taxon>Discoba</taxon>
        <taxon>Euglenozoa</taxon>
        <taxon>Kinetoplastea</taxon>
        <taxon>Metakinetoplastina</taxon>
        <taxon>Trypanosomatida</taxon>
        <taxon>Trypanosomatidae</taxon>
        <taxon>Leishmaniinae</taxon>
        <taxon>Leishmania</taxon>
        <taxon>lizard Leishmania</taxon>
    </lineage>
</organism>
<evidence type="ECO:0000256" key="5">
    <source>
        <dbReference type="RuleBase" id="RU364132"/>
    </source>
</evidence>
<feature type="compositionally biased region" description="Basic and acidic residues" evidence="6">
    <location>
        <begin position="221"/>
        <end position="241"/>
    </location>
</feature>
<evidence type="ECO:0000256" key="4">
    <source>
        <dbReference type="ARBA" id="ARBA00023242"/>
    </source>
</evidence>
<feature type="region of interest" description="Disordered" evidence="6">
    <location>
        <begin position="207"/>
        <end position="252"/>
    </location>
</feature>
<sequence>MRMTMLFASHVKWVAASVPWIALLRRIVVPLVRFSLHVSSHSTKKSALITTRTSLLLVQCPPHFPYLKTDAMSEYQLDVGLLTVTDVSTVSGPMRREEDLMSSCTTALKALLGEFSDLPTEVKKSKYESATSLVQLPQPVMQLPREKAPPKPKPLTAWQKFALKKGIDIHRKKTNRVFDEERQVWKDKWGKRAREDRDKYDWLREVKPGYMPSEDGGDPFLDDRRAKQARLETQKKKEEHNKRRSEHLMQAQEEVKHLSAAARNLATASNGKFEKAKRFKKNTKRLA</sequence>
<keyword evidence="3 5" id="KW-0690">Ribosome biogenesis</keyword>
<dbReference type="Proteomes" id="UP000419144">
    <property type="component" value="Unassembled WGS sequence"/>
</dbReference>
<evidence type="ECO:0000313" key="8">
    <source>
        <dbReference type="Proteomes" id="UP000419144"/>
    </source>
</evidence>
<feature type="compositionally biased region" description="Basic residues" evidence="6">
    <location>
        <begin position="275"/>
        <end position="287"/>
    </location>
</feature>
<comment type="subcellular location">
    <subcellularLocation>
        <location evidence="1 5">Nucleus</location>
    </subcellularLocation>
</comment>
<dbReference type="GO" id="GO:0005634">
    <property type="term" value="C:nucleus"/>
    <property type="evidence" value="ECO:0007669"/>
    <property type="project" value="UniProtKB-SubCell"/>
</dbReference>
<keyword evidence="4 5" id="KW-0539">Nucleus</keyword>
<evidence type="ECO:0000256" key="2">
    <source>
        <dbReference type="ARBA" id="ARBA00010077"/>
    </source>
</evidence>
<name>A0A640KSX8_LEITA</name>
<comment type="function">
    <text evidence="5">Involved in ribosomal large subunit assembly.</text>
</comment>
<dbReference type="AlphaFoldDB" id="A0A640KSX8"/>
<proteinExistence type="inferred from homology"/>
<reference evidence="7" key="1">
    <citation type="submission" date="2019-11" db="EMBL/GenBank/DDBJ databases">
        <title>Leishmania tarentolae CDS.</title>
        <authorList>
            <person name="Goto Y."/>
            <person name="Yamagishi J."/>
        </authorList>
    </citation>
    <scope>NUCLEOTIDE SEQUENCE [LARGE SCALE GENOMIC DNA]</scope>
    <source>
        <strain evidence="7">Parrot Tar II</strain>
    </source>
</reference>